<gene>
    <name evidence="5" type="ORF">POM88_044599</name>
</gene>
<dbReference type="AlphaFoldDB" id="A0AAD8H327"/>
<evidence type="ECO:0000256" key="1">
    <source>
        <dbReference type="ARBA" id="ARBA00022723"/>
    </source>
</evidence>
<sequence length="169" mass="18824">MWRRSLSTHLATLSLSRRSLPFISRFAAVSSTSSFCPKFSRQFTAPSAAAENVVSSKVEDVRPIPTNPCKEELEALLDGRQVRDVDYPEGPFGTKESPAVIRSYYDKRIIGCPGPDGDDEHDIAWFWLEKGKPHECPVCSQYFILEVVVPGGDPDEHGNEDQHISEVST</sequence>
<organism evidence="5 6">
    <name type="scientific">Heracleum sosnowskyi</name>
    <dbReference type="NCBI Taxonomy" id="360622"/>
    <lineage>
        <taxon>Eukaryota</taxon>
        <taxon>Viridiplantae</taxon>
        <taxon>Streptophyta</taxon>
        <taxon>Embryophyta</taxon>
        <taxon>Tracheophyta</taxon>
        <taxon>Spermatophyta</taxon>
        <taxon>Magnoliopsida</taxon>
        <taxon>eudicotyledons</taxon>
        <taxon>Gunneridae</taxon>
        <taxon>Pentapetalae</taxon>
        <taxon>asterids</taxon>
        <taxon>campanulids</taxon>
        <taxon>Apiales</taxon>
        <taxon>Apiaceae</taxon>
        <taxon>Apioideae</taxon>
        <taxon>apioid superclade</taxon>
        <taxon>Tordylieae</taxon>
        <taxon>Tordyliinae</taxon>
        <taxon>Heracleum</taxon>
    </lineage>
</organism>
<name>A0AAD8H327_9APIA</name>
<dbReference type="PANTHER" id="PTHR10122">
    <property type="entry name" value="CYTOCHROME C OXIDASE SUBUNIT 5B, MITOCHONDRIAL"/>
    <property type="match status" value="1"/>
</dbReference>
<dbReference type="CDD" id="cd00924">
    <property type="entry name" value="Cyt_c_Oxidase_Vb"/>
    <property type="match status" value="1"/>
</dbReference>
<keyword evidence="1 4" id="KW-0479">Metal-binding</keyword>
<evidence type="ECO:0000313" key="5">
    <source>
        <dbReference type="EMBL" id="KAK1360125.1"/>
    </source>
</evidence>
<dbReference type="GO" id="GO:0046872">
    <property type="term" value="F:metal ion binding"/>
    <property type="evidence" value="ECO:0007669"/>
    <property type="project" value="UniProtKB-KW"/>
</dbReference>
<dbReference type="PROSITE" id="PS51359">
    <property type="entry name" value="COX5B_2"/>
    <property type="match status" value="1"/>
</dbReference>
<dbReference type="EMBL" id="JAUIZM010000010">
    <property type="protein sequence ID" value="KAK1360125.1"/>
    <property type="molecule type" value="Genomic_DNA"/>
</dbReference>
<evidence type="ECO:0000256" key="2">
    <source>
        <dbReference type="ARBA" id="ARBA00022833"/>
    </source>
</evidence>
<keyword evidence="2 4" id="KW-0862">Zinc</keyword>
<dbReference type="Gene3D" id="2.60.11.10">
    <property type="entry name" value="Cytochrome c oxidase, subunit Vb"/>
    <property type="match status" value="1"/>
</dbReference>
<comment type="caution">
    <text evidence="5">The sequence shown here is derived from an EMBL/GenBank/DDBJ whole genome shotgun (WGS) entry which is preliminary data.</text>
</comment>
<dbReference type="SUPFAM" id="SSF57802">
    <property type="entry name" value="Rubredoxin-like"/>
    <property type="match status" value="1"/>
</dbReference>
<accession>A0AAD8H327</accession>
<feature type="binding site" evidence="4">
    <location>
        <position position="139"/>
    </location>
    <ligand>
        <name>Zn(2+)</name>
        <dbReference type="ChEBI" id="CHEBI:29105"/>
    </ligand>
</feature>
<evidence type="ECO:0000313" key="6">
    <source>
        <dbReference type="Proteomes" id="UP001237642"/>
    </source>
</evidence>
<feature type="binding site" evidence="4">
    <location>
        <position position="136"/>
    </location>
    <ligand>
        <name>Zn(2+)</name>
        <dbReference type="ChEBI" id="CHEBI:29105"/>
    </ligand>
</feature>
<dbReference type="FunFam" id="2.60.11.10:FF:000002">
    <property type="entry name" value="Cytochrome c oxidase subunit Vb"/>
    <property type="match status" value="1"/>
</dbReference>
<dbReference type="InterPro" id="IPR036972">
    <property type="entry name" value="Cyt_c_oxidase_su5b_sf"/>
</dbReference>
<evidence type="ECO:0000256" key="4">
    <source>
        <dbReference type="PIRSR" id="PIRSR602124-2"/>
    </source>
</evidence>
<reference evidence="5" key="2">
    <citation type="submission" date="2023-05" db="EMBL/GenBank/DDBJ databases">
        <authorList>
            <person name="Schelkunov M.I."/>
        </authorList>
    </citation>
    <scope>NUCLEOTIDE SEQUENCE</scope>
    <source>
        <strain evidence="5">Hsosn_3</strain>
        <tissue evidence="5">Leaf</tissue>
    </source>
</reference>
<comment type="similarity">
    <text evidence="3">Belongs to the cytochrome c oxidase subunit 5B (TC 3.D.4.11) family.</text>
</comment>
<proteinExistence type="inferred from homology"/>
<dbReference type="GO" id="GO:0005740">
    <property type="term" value="C:mitochondrial envelope"/>
    <property type="evidence" value="ECO:0007669"/>
    <property type="project" value="InterPro"/>
</dbReference>
<dbReference type="GO" id="GO:0006123">
    <property type="term" value="P:mitochondrial electron transport, cytochrome c to oxygen"/>
    <property type="evidence" value="ECO:0007669"/>
    <property type="project" value="InterPro"/>
</dbReference>
<dbReference type="InterPro" id="IPR002124">
    <property type="entry name" value="Cyt_c_oxidase_su5b"/>
</dbReference>
<feature type="binding site" evidence="4">
    <location>
        <position position="112"/>
    </location>
    <ligand>
        <name>Zn(2+)</name>
        <dbReference type="ChEBI" id="CHEBI:29105"/>
    </ligand>
</feature>
<evidence type="ECO:0000256" key="3">
    <source>
        <dbReference type="ARBA" id="ARBA00061018"/>
    </source>
</evidence>
<feature type="binding site" evidence="4">
    <location>
        <position position="121"/>
    </location>
    <ligand>
        <name>Zn(2+)</name>
        <dbReference type="ChEBI" id="CHEBI:29105"/>
    </ligand>
</feature>
<reference evidence="5" key="1">
    <citation type="submission" date="2023-02" db="EMBL/GenBank/DDBJ databases">
        <title>Genome of toxic invasive species Heracleum sosnowskyi carries increased number of genes despite the absence of recent whole-genome duplications.</title>
        <authorList>
            <person name="Schelkunov M."/>
            <person name="Shtratnikova V."/>
            <person name="Makarenko M."/>
            <person name="Klepikova A."/>
            <person name="Omelchenko D."/>
            <person name="Novikova G."/>
            <person name="Obukhova E."/>
            <person name="Bogdanov V."/>
            <person name="Penin A."/>
            <person name="Logacheva M."/>
        </authorList>
    </citation>
    <scope>NUCLEOTIDE SEQUENCE</scope>
    <source>
        <strain evidence="5">Hsosn_3</strain>
        <tissue evidence="5">Leaf</tissue>
    </source>
</reference>
<protein>
    <submittedName>
        <fullName evidence="5">Cytochrome c oxidase subunit Vb</fullName>
    </submittedName>
</protein>
<dbReference type="Pfam" id="PF01215">
    <property type="entry name" value="COX5B"/>
    <property type="match status" value="1"/>
</dbReference>
<keyword evidence="6" id="KW-1185">Reference proteome</keyword>
<dbReference type="GO" id="GO:0045277">
    <property type="term" value="C:respiratory chain complex IV"/>
    <property type="evidence" value="ECO:0007669"/>
    <property type="project" value="InterPro"/>
</dbReference>
<dbReference type="PANTHER" id="PTHR10122:SF0">
    <property type="entry name" value="CYTOCHROME C OXIDASE SUBUNIT 5B, ISOFORM A-RELATED"/>
    <property type="match status" value="1"/>
</dbReference>
<dbReference type="Proteomes" id="UP001237642">
    <property type="component" value="Unassembled WGS sequence"/>
</dbReference>